<dbReference type="InterPro" id="IPR003598">
    <property type="entry name" value="Ig_sub2"/>
</dbReference>
<dbReference type="GO" id="GO:0009897">
    <property type="term" value="C:external side of plasma membrane"/>
    <property type="evidence" value="ECO:0007669"/>
    <property type="project" value="TreeGrafter"/>
</dbReference>
<reference evidence="5" key="1">
    <citation type="journal article" date="2014" name="Science">
        <title>Nonhuman genetics. Genomic basis for the convergent evolution of electric organs.</title>
        <authorList>
            <person name="Gallant J.R."/>
            <person name="Traeger L.L."/>
            <person name="Volkening J.D."/>
            <person name="Moffett H."/>
            <person name="Chen P.H."/>
            <person name="Novina C.D."/>
            <person name="Phillips G.N.Jr."/>
            <person name="Anand R."/>
            <person name="Wells G.B."/>
            <person name="Pinch M."/>
            <person name="Guth R."/>
            <person name="Unguez G.A."/>
            <person name="Albert J.S."/>
            <person name="Zakon H.H."/>
            <person name="Samanta M.P."/>
            <person name="Sussman M.R."/>
        </authorList>
    </citation>
    <scope>NUCLEOTIDE SEQUENCE [LARGE SCALE GENOMIC DNA]</scope>
</reference>
<reference evidence="4" key="4">
    <citation type="submission" date="2025-08" db="UniProtKB">
        <authorList>
            <consortium name="Ensembl"/>
        </authorList>
    </citation>
    <scope>IDENTIFICATION</scope>
</reference>
<evidence type="ECO:0000256" key="2">
    <source>
        <dbReference type="ARBA" id="ARBA00023157"/>
    </source>
</evidence>
<dbReference type="GO" id="GO:0006955">
    <property type="term" value="P:immune response"/>
    <property type="evidence" value="ECO:0007669"/>
    <property type="project" value="TreeGrafter"/>
</dbReference>
<evidence type="ECO:0000313" key="5">
    <source>
        <dbReference type="Proteomes" id="UP000314983"/>
    </source>
</evidence>
<dbReference type="SMART" id="SM00408">
    <property type="entry name" value="IGc2"/>
    <property type="match status" value="3"/>
</dbReference>
<reference evidence="4" key="3">
    <citation type="submission" date="2020-05" db="EMBL/GenBank/DDBJ databases">
        <title>Electrophorus electricus (electric eel) genome, fEleEle1, primary haplotype.</title>
        <authorList>
            <person name="Myers G."/>
            <person name="Meyer A."/>
            <person name="Fedrigo O."/>
            <person name="Formenti G."/>
            <person name="Rhie A."/>
            <person name="Tracey A."/>
            <person name="Sims Y."/>
            <person name="Jarvis E.D."/>
        </authorList>
    </citation>
    <scope>NUCLEOTIDE SEQUENCE [LARGE SCALE GENOMIC DNA]</scope>
</reference>
<dbReference type="PROSITE" id="PS50835">
    <property type="entry name" value="IG_LIKE"/>
    <property type="match status" value="2"/>
</dbReference>
<dbReference type="GO" id="GO:0004888">
    <property type="term" value="F:transmembrane signaling receptor activity"/>
    <property type="evidence" value="ECO:0007669"/>
    <property type="project" value="TreeGrafter"/>
</dbReference>
<accession>A0A4W4E234</accession>
<dbReference type="AlphaFoldDB" id="A0A4W4E234"/>
<reference evidence="5" key="2">
    <citation type="journal article" date="2017" name="Sci. Adv.">
        <title>A tail of two voltages: Proteomic comparison of the three electric organs of the electric eel.</title>
        <authorList>
            <person name="Traeger L.L."/>
            <person name="Sabat G."/>
            <person name="Barrett-Wilt G.A."/>
            <person name="Wells G.B."/>
            <person name="Sussman M.R."/>
        </authorList>
    </citation>
    <scope>NUCLEOTIDE SEQUENCE [LARGE SCALE GENOMIC DNA]</scope>
</reference>
<sequence length="352" mass="38945">NSTTWRVMQYTQNRSLSNCPPGKGSVTRSTCNISSLSTSHTGVYWCQSKSLGSSKPVNITVHDGDVILDSPVHPVTEGDSLTLRCLLNKTSSNLISYFYKDGSLFWNQTTGQITIPVISKSDEGLYYCEYPERRESPQSWVSVRDVSSLVSLIIIPNRTQHFSGHSLSLSCEDQRNSTTWRVMQDSQNRSVSDCPSDMGSVTSSTCNISSLSTAHTGMYWCQSKSVGSSKSVNITVHDGDVILDSPVHPVTEGDPLTLQCLLNKTPSNLIAYFYKDGSFIQDQTTGQITIHAISKSDEGLYHCEYPERRASPQSWVSVRGGKSNSSYLIYFALNQDPPPHSSIRNAKHLELH</sequence>
<keyword evidence="2" id="KW-1015">Disulfide bond</keyword>
<feature type="domain" description="Ig-like" evidence="3">
    <location>
        <begin position="250"/>
        <end position="319"/>
    </location>
</feature>
<dbReference type="InterPro" id="IPR003599">
    <property type="entry name" value="Ig_sub"/>
</dbReference>
<protein>
    <recommendedName>
        <fullName evidence="3">Ig-like domain-containing protein</fullName>
    </recommendedName>
</protein>
<dbReference type="SMART" id="SM00409">
    <property type="entry name" value="IG"/>
    <property type="match status" value="3"/>
</dbReference>
<dbReference type="InterPro" id="IPR036179">
    <property type="entry name" value="Ig-like_dom_sf"/>
</dbReference>
<evidence type="ECO:0000256" key="1">
    <source>
        <dbReference type="ARBA" id="ARBA00022729"/>
    </source>
</evidence>
<proteinExistence type="predicted"/>
<dbReference type="InterPro" id="IPR013783">
    <property type="entry name" value="Ig-like_fold"/>
</dbReference>
<organism evidence="4 5">
    <name type="scientific">Electrophorus electricus</name>
    <name type="common">Electric eel</name>
    <name type="synonym">Gymnotus electricus</name>
    <dbReference type="NCBI Taxonomy" id="8005"/>
    <lineage>
        <taxon>Eukaryota</taxon>
        <taxon>Metazoa</taxon>
        <taxon>Chordata</taxon>
        <taxon>Craniata</taxon>
        <taxon>Vertebrata</taxon>
        <taxon>Euteleostomi</taxon>
        <taxon>Actinopterygii</taxon>
        <taxon>Neopterygii</taxon>
        <taxon>Teleostei</taxon>
        <taxon>Ostariophysi</taxon>
        <taxon>Gymnotiformes</taxon>
        <taxon>Gymnotoidei</taxon>
        <taxon>Gymnotidae</taxon>
        <taxon>Electrophorus</taxon>
    </lineage>
</organism>
<feature type="domain" description="Ig-like" evidence="3">
    <location>
        <begin position="56"/>
        <end position="147"/>
    </location>
</feature>
<evidence type="ECO:0000313" key="4">
    <source>
        <dbReference type="Ensembl" id="ENSEEEP00000005714.2"/>
    </source>
</evidence>
<name>A0A4W4E234_ELEEL</name>
<keyword evidence="5" id="KW-1185">Reference proteome</keyword>
<reference evidence="4" key="5">
    <citation type="submission" date="2025-09" db="UniProtKB">
        <authorList>
            <consortium name="Ensembl"/>
        </authorList>
    </citation>
    <scope>IDENTIFICATION</scope>
</reference>
<dbReference type="SUPFAM" id="SSF48726">
    <property type="entry name" value="Immunoglobulin"/>
    <property type="match status" value="3"/>
</dbReference>
<dbReference type="PANTHER" id="PTHR11481:SF64">
    <property type="entry name" value="FC RECEPTOR-LIKE PROTEIN 4"/>
    <property type="match status" value="1"/>
</dbReference>
<dbReference type="InterPro" id="IPR050488">
    <property type="entry name" value="Ig_Fc_receptor"/>
</dbReference>
<dbReference type="PANTHER" id="PTHR11481">
    <property type="entry name" value="IMMUNOGLOBULIN FC RECEPTOR"/>
    <property type="match status" value="1"/>
</dbReference>
<dbReference type="OMA" id="LTICWIP"/>
<dbReference type="GeneTree" id="ENSGT00940000163711"/>
<keyword evidence="1" id="KW-0732">Signal</keyword>
<dbReference type="Gene3D" id="2.60.40.10">
    <property type="entry name" value="Immunoglobulins"/>
    <property type="match status" value="4"/>
</dbReference>
<dbReference type="InterPro" id="IPR007110">
    <property type="entry name" value="Ig-like_dom"/>
</dbReference>
<dbReference type="Proteomes" id="UP000314983">
    <property type="component" value="Chromosome 19"/>
</dbReference>
<dbReference type="Ensembl" id="ENSEEET00000005791.2">
    <property type="protein sequence ID" value="ENSEEEP00000005714.2"/>
    <property type="gene ID" value="ENSEEEG00000003018.2"/>
</dbReference>
<dbReference type="Pfam" id="PF13895">
    <property type="entry name" value="Ig_2"/>
    <property type="match status" value="2"/>
</dbReference>
<dbReference type="GO" id="GO:0007166">
    <property type="term" value="P:cell surface receptor signaling pathway"/>
    <property type="evidence" value="ECO:0007669"/>
    <property type="project" value="TreeGrafter"/>
</dbReference>
<evidence type="ECO:0000259" key="3">
    <source>
        <dbReference type="PROSITE" id="PS50835"/>
    </source>
</evidence>